<evidence type="ECO:0000256" key="6">
    <source>
        <dbReference type="ARBA" id="ARBA00033752"/>
    </source>
</evidence>
<evidence type="ECO:0000313" key="10">
    <source>
        <dbReference type="Proteomes" id="UP000694412"/>
    </source>
</evidence>
<sequence>MNPADRRIFLGAARPVSTALLRCPQRVQPGAGQELGAGQGRVGVGLGPPLVAQQVQQIVPVGLGEQQPAAGPGARRAAGTHRQAPARGHVQRAGPAPRHRDIARSGTGRLHPGQQNLQLRLLVQLHGPKGKSAPKEPPKGPELVTDPATLANFAVGVNYLQDAPMVPLRPDAEYPEWLFQMHLGPPKKLQELDPDSLQYWRRLRKHNSWQRNKLKKSRRL</sequence>
<feature type="compositionally biased region" description="Low complexity" evidence="8">
    <location>
        <begin position="68"/>
        <end position="77"/>
    </location>
</feature>
<dbReference type="Pfam" id="PF08561">
    <property type="entry name" value="Ribosomal_L37"/>
    <property type="match status" value="1"/>
</dbReference>
<reference evidence="9" key="3">
    <citation type="submission" date="2025-09" db="UniProtKB">
        <authorList>
            <consortium name="Ensembl"/>
        </authorList>
    </citation>
    <scope>IDENTIFICATION</scope>
</reference>
<dbReference type="AlphaFoldDB" id="A0A8C2T1R3"/>
<dbReference type="GO" id="GO:0005762">
    <property type="term" value="C:mitochondrial large ribosomal subunit"/>
    <property type="evidence" value="ECO:0007669"/>
    <property type="project" value="TreeGrafter"/>
</dbReference>
<dbReference type="Ensembl" id="ENSCJPT00005010374.1">
    <property type="protein sequence ID" value="ENSCJPP00005006600.1"/>
    <property type="gene ID" value="ENSCJPG00005006160.1"/>
</dbReference>
<proteinExistence type="inferred from homology"/>
<evidence type="ECO:0000256" key="5">
    <source>
        <dbReference type="ARBA" id="ARBA00023274"/>
    </source>
</evidence>
<keyword evidence="5" id="KW-0687">Ribonucleoprotein</keyword>
<organism evidence="9 10">
    <name type="scientific">Coturnix japonica</name>
    <name type="common">Japanese quail</name>
    <name type="synonym">Coturnix coturnix japonica</name>
    <dbReference type="NCBI Taxonomy" id="93934"/>
    <lineage>
        <taxon>Eukaryota</taxon>
        <taxon>Metazoa</taxon>
        <taxon>Chordata</taxon>
        <taxon>Craniata</taxon>
        <taxon>Vertebrata</taxon>
        <taxon>Euteleostomi</taxon>
        <taxon>Archelosauria</taxon>
        <taxon>Archosauria</taxon>
        <taxon>Dinosauria</taxon>
        <taxon>Saurischia</taxon>
        <taxon>Theropoda</taxon>
        <taxon>Coelurosauria</taxon>
        <taxon>Aves</taxon>
        <taxon>Neognathae</taxon>
        <taxon>Galloanserae</taxon>
        <taxon>Galliformes</taxon>
        <taxon>Phasianidae</taxon>
        <taxon>Perdicinae</taxon>
        <taxon>Coturnix</taxon>
    </lineage>
</organism>
<evidence type="ECO:0000256" key="1">
    <source>
        <dbReference type="ARBA" id="ARBA00004173"/>
    </source>
</evidence>
<protein>
    <recommendedName>
        <fullName evidence="7">Large ribosomal subunit protein mL54</fullName>
    </recommendedName>
</protein>
<reference evidence="9" key="2">
    <citation type="submission" date="2025-08" db="UniProtKB">
        <authorList>
            <consortium name="Ensembl"/>
        </authorList>
    </citation>
    <scope>IDENTIFICATION</scope>
</reference>
<accession>A0A8C2T1R3</accession>
<dbReference type="GeneTree" id="ENSGT00390000001201"/>
<keyword evidence="2" id="KW-0809">Transit peptide</keyword>
<dbReference type="GO" id="GO:0003735">
    <property type="term" value="F:structural constituent of ribosome"/>
    <property type="evidence" value="ECO:0007669"/>
    <property type="project" value="TreeGrafter"/>
</dbReference>
<evidence type="ECO:0000256" key="2">
    <source>
        <dbReference type="ARBA" id="ARBA00022946"/>
    </source>
</evidence>
<evidence type="ECO:0000256" key="8">
    <source>
        <dbReference type="SAM" id="MobiDB-lite"/>
    </source>
</evidence>
<dbReference type="Proteomes" id="UP000694412">
    <property type="component" value="Chromosome 28"/>
</dbReference>
<keyword evidence="3" id="KW-0689">Ribosomal protein</keyword>
<evidence type="ECO:0000256" key="7">
    <source>
        <dbReference type="ARBA" id="ARBA00035179"/>
    </source>
</evidence>
<reference evidence="9" key="1">
    <citation type="submission" date="2015-11" db="EMBL/GenBank/DDBJ databases">
        <authorList>
            <consortium name="International Coturnix japonica Genome Analysis Consortium"/>
            <person name="Warren W."/>
            <person name="Burt D.W."/>
            <person name="Antin P.B."/>
            <person name="Lanford R."/>
            <person name="Gros J."/>
            <person name="Wilson R.K."/>
        </authorList>
    </citation>
    <scope>NUCLEOTIDE SEQUENCE [LARGE SCALE GENOMIC DNA]</scope>
</reference>
<dbReference type="InterPro" id="IPR013870">
    <property type="entry name" value="Ribosomal_mL54"/>
</dbReference>
<keyword evidence="10" id="KW-1185">Reference proteome</keyword>
<evidence type="ECO:0000313" key="9">
    <source>
        <dbReference type="Ensembl" id="ENSCJPP00005006600.1"/>
    </source>
</evidence>
<name>A0A8C2T1R3_COTJA</name>
<feature type="region of interest" description="Disordered" evidence="8">
    <location>
        <begin position="64"/>
        <end position="115"/>
    </location>
</feature>
<evidence type="ECO:0000256" key="3">
    <source>
        <dbReference type="ARBA" id="ARBA00022980"/>
    </source>
</evidence>
<keyword evidence="4" id="KW-0496">Mitochondrion</keyword>
<comment type="similarity">
    <text evidence="6">Belongs to the mitochondrion-specific ribosomal protein mL54 family.</text>
</comment>
<dbReference type="PANTHER" id="PTHR28595">
    <property type="entry name" value="39S RIBOSOMAL PROTEIN L54, MITOCHONDRIAL"/>
    <property type="match status" value="1"/>
</dbReference>
<dbReference type="PANTHER" id="PTHR28595:SF1">
    <property type="entry name" value="LARGE RIBOSOMAL SUBUNIT PROTEIN ML54"/>
    <property type="match status" value="1"/>
</dbReference>
<comment type="subcellular location">
    <subcellularLocation>
        <location evidence="1">Mitochondrion</location>
    </subcellularLocation>
</comment>
<evidence type="ECO:0000256" key="4">
    <source>
        <dbReference type="ARBA" id="ARBA00023128"/>
    </source>
</evidence>
<gene>
    <name evidence="9" type="primary">MRPL54</name>
</gene>